<keyword evidence="3" id="KW-1003">Cell membrane</keyword>
<dbReference type="Proteomes" id="UP000284021">
    <property type="component" value="Unassembled WGS sequence"/>
</dbReference>
<evidence type="ECO:0000256" key="5">
    <source>
        <dbReference type="ARBA" id="ARBA00022989"/>
    </source>
</evidence>
<reference evidence="10 11" key="1">
    <citation type="submission" date="2018-09" db="EMBL/GenBank/DDBJ databases">
        <authorList>
            <person name="Zhu H."/>
        </authorList>
    </citation>
    <scope>NUCLEOTIDE SEQUENCE [LARGE SCALE GENOMIC DNA]</scope>
    <source>
        <strain evidence="10 11">K1S02-6</strain>
    </source>
</reference>
<evidence type="ECO:0000256" key="4">
    <source>
        <dbReference type="ARBA" id="ARBA00022692"/>
    </source>
</evidence>
<evidence type="ECO:0000256" key="1">
    <source>
        <dbReference type="ARBA" id="ARBA00004651"/>
    </source>
</evidence>
<feature type="transmembrane region" description="Helical" evidence="8">
    <location>
        <begin position="12"/>
        <end position="31"/>
    </location>
</feature>
<dbReference type="OrthoDB" id="9805855at2"/>
<dbReference type="CDD" id="cd06261">
    <property type="entry name" value="TM_PBP2"/>
    <property type="match status" value="1"/>
</dbReference>
<dbReference type="Gene3D" id="1.10.3720.10">
    <property type="entry name" value="MetI-like"/>
    <property type="match status" value="1"/>
</dbReference>
<feature type="transmembrane region" description="Helical" evidence="8">
    <location>
        <begin position="273"/>
        <end position="299"/>
    </location>
</feature>
<organism evidence="10 11">
    <name type="scientific">Pseudomonas cavernicola</name>
    <dbReference type="NCBI Taxonomy" id="2320866"/>
    <lineage>
        <taxon>Bacteria</taxon>
        <taxon>Pseudomonadati</taxon>
        <taxon>Pseudomonadota</taxon>
        <taxon>Gammaproteobacteria</taxon>
        <taxon>Pseudomonadales</taxon>
        <taxon>Pseudomonadaceae</taxon>
        <taxon>Pseudomonas</taxon>
    </lineage>
</organism>
<comment type="caution">
    <text evidence="10">The sequence shown here is derived from an EMBL/GenBank/DDBJ whole genome shotgun (WGS) entry which is preliminary data.</text>
</comment>
<gene>
    <name evidence="10" type="ORF">D3879_22775</name>
</gene>
<comment type="subcellular location">
    <subcellularLocation>
        <location evidence="1 8">Cell membrane</location>
        <topology evidence="1 8">Multi-pass membrane protein</topology>
    </subcellularLocation>
</comment>
<evidence type="ECO:0000313" key="11">
    <source>
        <dbReference type="Proteomes" id="UP000284021"/>
    </source>
</evidence>
<feature type="transmembrane region" description="Helical" evidence="8">
    <location>
        <begin position="173"/>
        <end position="191"/>
    </location>
</feature>
<dbReference type="InterPro" id="IPR000515">
    <property type="entry name" value="MetI-like"/>
</dbReference>
<dbReference type="PROSITE" id="PS50928">
    <property type="entry name" value="ABC_TM1"/>
    <property type="match status" value="1"/>
</dbReference>
<dbReference type="Pfam" id="PF19300">
    <property type="entry name" value="BPD_transp_1_N"/>
    <property type="match status" value="1"/>
</dbReference>
<name>A0A418X8B7_9PSED</name>
<keyword evidence="5 8" id="KW-1133">Transmembrane helix</keyword>
<evidence type="ECO:0000259" key="9">
    <source>
        <dbReference type="PROSITE" id="PS50928"/>
    </source>
</evidence>
<dbReference type="GO" id="GO:0071916">
    <property type="term" value="F:dipeptide transmembrane transporter activity"/>
    <property type="evidence" value="ECO:0007669"/>
    <property type="project" value="TreeGrafter"/>
</dbReference>
<feature type="transmembrane region" description="Helical" evidence="8">
    <location>
        <begin position="134"/>
        <end position="161"/>
    </location>
</feature>
<comment type="similarity">
    <text evidence="7">Belongs to the binding-protein-dependent transport system permease family. OppBC subfamily.</text>
</comment>
<evidence type="ECO:0000256" key="2">
    <source>
        <dbReference type="ARBA" id="ARBA00022448"/>
    </source>
</evidence>
<evidence type="ECO:0000256" key="7">
    <source>
        <dbReference type="ARBA" id="ARBA00024202"/>
    </source>
</evidence>
<evidence type="ECO:0000256" key="6">
    <source>
        <dbReference type="ARBA" id="ARBA00023136"/>
    </source>
</evidence>
<sequence length="310" mass="33953">MSPLYLLQKLARAVLTILLIVSTVFIVLRLSGDPAIYVLGLDADPRALDAFRQQWGLDQPLWQQYVQFLGNCLQGDLGYSYFEERDAMAAVLERLPRTLLLMGVTGLCTLLIGIPAGIYAALHRNSWIDRLTMLASVAGFSVPNFVFGILLILLFSVTWQLLPTGGSGSWQHLVMPVLTMTLAEAAVFARFTRSAMLEALNQPYMRTARAKGLRWHQAVLYHALPNAAIPLITVIGFFIGTLVAGGVVTESVFAWPGLGRLLVSSVANRDLAVVQIIVMLIACSMVLTNLLVDLLYGWLDPRVASLRNGG</sequence>
<accession>A0A418X8B7</accession>
<keyword evidence="6 8" id="KW-0472">Membrane</keyword>
<keyword evidence="4 8" id="KW-0812">Transmembrane</keyword>
<dbReference type="PANTHER" id="PTHR43163:SF6">
    <property type="entry name" value="DIPEPTIDE TRANSPORT SYSTEM PERMEASE PROTEIN DPPB-RELATED"/>
    <property type="match status" value="1"/>
</dbReference>
<evidence type="ECO:0000256" key="8">
    <source>
        <dbReference type="RuleBase" id="RU363032"/>
    </source>
</evidence>
<dbReference type="AlphaFoldDB" id="A0A418X8B7"/>
<dbReference type="GO" id="GO:0005886">
    <property type="term" value="C:plasma membrane"/>
    <property type="evidence" value="ECO:0007669"/>
    <property type="project" value="UniProtKB-SubCell"/>
</dbReference>
<dbReference type="Pfam" id="PF00528">
    <property type="entry name" value="BPD_transp_1"/>
    <property type="match status" value="1"/>
</dbReference>
<feature type="transmembrane region" description="Helical" evidence="8">
    <location>
        <begin position="99"/>
        <end position="122"/>
    </location>
</feature>
<feature type="transmembrane region" description="Helical" evidence="8">
    <location>
        <begin position="231"/>
        <end position="253"/>
    </location>
</feature>
<dbReference type="RefSeq" id="WP_119956509.1">
    <property type="nucleotide sequence ID" value="NZ_QYUR01000008.1"/>
</dbReference>
<proteinExistence type="inferred from homology"/>
<evidence type="ECO:0000256" key="3">
    <source>
        <dbReference type="ARBA" id="ARBA00022475"/>
    </source>
</evidence>
<keyword evidence="11" id="KW-1185">Reference proteome</keyword>
<evidence type="ECO:0000313" key="10">
    <source>
        <dbReference type="EMBL" id="RJG08707.1"/>
    </source>
</evidence>
<dbReference type="InterPro" id="IPR045621">
    <property type="entry name" value="BPD_transp_1_N"/>
</dbReference>
<protein>
    <submittedName>
        <fullName evidence="10">ABC transporter permease</fullName>
    </submittedName>
</protein>
<keyword evidence="2 8" id="KW-0813">Transport</keyword>
<dbReference type="PANTHER" id="PTHR43163">
    <property type="entry name" value="DIPEPTIDE TRANSPORT SYSTEM PERMEASE PROTEIN DPPB-RELATED"/>
    <property type="match status" value="1"/>
</dbReference>
<dbReference type="SUPFAM" id="SSF161098">
    <property type="entry name" value="MetI-like"/>
    <property type="match status" value="1"/>
</dbReference>
<dbReference type="EMBL" id="QYUR01000008">
    <property type="protein sequence ID" value="RJG08707.1"/>
    <property type="molecule type" value="Genomic_DNA"/>
</dbReference>
<dbReference type="InterPro" id="IPR035906">
    <property type="entry name" value="MetI-like_sf"/>
</dbReference>
<feature type="domain" description="ABC transmembrane type-1" evidence="9">
    <location>
        <begin position="95"/>
        <end position="296"/>
    </location>
</feature>